<dbReference type="EC" id="3.2.1.18" evidence="3"/>
<dbReference type="InterPro" id="IPR036278">
    <property type="entry name" value="Sialidase_sf"/>
</dbReference>
<evidence type="ECO:0000256" key="1">
    <source>
        <dbReference type="ARBA" id="ARBA00000427"/>
    </source>
</evidence>
<dbReference type="PANTHER" id="PTHR10628">
    <property type="entry name" value="SIALIDASE"/>
    <property type="match status" value="1"/>
</dbReference>
<comment type="catalytic activity">
    <reaction evidence="1">
        <text>Hydrolysis of alpha-(2-&gt;3)-, alpha-(2-&gt;6)-, alpha-(2-&gt;8)- glycosidic linkages of terminal sialic acid residues in oligosaccharides, glycoproteins, glycolipids, colominic acid and synthetic substrates.</text>
        <dbReference type="EC" id="3.2.1.18"/>
    </reaction>
</comment>
<dbReference type="RefSeq" id="WP_315602629.1">
    <property type="nucleotide sequence ID" value="NZ_CP130318.1"/>
</dbReference>
<gene>
    <name evidence="4" type="ORF">MJA45_14500</name>
</gene>
<evidence type="ECO:0000313" key="4">
    <source>
        <dbReference type="EMBL" id="WNQ08862.1"/>
    </source>
</evidence>
<dbReference type="Gene3D" id="2.120.10.10">
    <property type="match status" value="3"/>
</dbReference>
<dbReference type="SUPFAM" id="SSF110296">
    <property type="entry name" value="Oligoxyloglucan reducing end-specific cellobiohydrolase"/>
    <property type="match status" value="1"/>
</dbReference>
<reference evidence="4 5" key="1">
    <citation type="submission" date="2022-02" db="EMBL/GenBank/DDBJ databases">
        <title>Paenibacillus sp. MBLB1776 Whole Genome Shotgun Sequencing.</title>
        <authorList>
            <person name="Hwang C.Y."/>
            <person name="Cho E.-S."/>
            <person name="Seo M.-J."/>
        </authorList>
    </citation>
    <scope>NUCLEOTIDE SEQUENCE [LARGE SCALE GENOMIC DNA]</scope>
    <source>
        <strain evidence="4 5">MBLB1776</strain>
    </source>
</reference>
<dbReference type="SUPFAM" id="SSF50939">
    <property type="entry name" value="Sialidases"/>
    <property type="match status" value="1"/>
</dbReference>
<sequence>MIRVRRSRLVKVSGISPYRNCKIGGPGTNFLNTAVEPWVAVNPLPTKSGKPHLLGIWQQDRWSNGGARGLVAAFSRDGGRTWRRRTLPFSQCASLNVKFERASDPNVSFGPDGKAYASALSLSKSPNGTDVSQSTITAATSSDGGQTWKNLRFIQSDKGPWILNDKELITADPTRAGTAYIVWNRGTATTVATIFSKTTDGGRSWSKPKVIFPPGEGNQTFGNQIIVDARTGTLYNFFNWTKGTSSKNPENWITVQTSKDGGQAWSKGRIIAPFDSVAVIDPVTGKTIRGGGDMMPEAAIHQRTGELFVVWQSARFNGGKYDEIALTRSTDGGITWSSPIRVNPPSGTAAFTPMVRINYAGVVGVTYYRIVSNRRSPKTLPVDYWFACSTDHGRTFRPPLLITKPFNLLRAPEATSPFSPGLFIGDYQGLETFGNDFHLFFSKVNRPSAKDPVGVYATVVKVSQIRWPFWKRPVK</sequence>
<dbReference type="CDD" id="cd15482">
    <property type="entry name" value="Sialidase_non-viral"/>
    <property type="match status" value="2"/>
</dbReference>
<dbReference type="InterPro" id="IPR026856">
    <property type="entry name" value="Sialidase_fam"/>
</dbReference>
<accession>A0AA96RCM6</accession>
<dbReference type="GO" id="GO:0006689">
    <property type="term" value="P:ganglioside catabolic process"/>
    <property type="evidence" value="ECO:0007669"/>
    <property type="project" value="TreeGrafter"/>
</dbReference>
<evidence type="ECO:0000313" key="5">
    <source>
        <dbReference type="Proteomes" id="UP001305702"/>
    </source>
</evidence>
<keyword evidence="5" id="KW-1185">Reference proteome</keyword>
<dbReference type="GO" id="GO:0005737">
    <property type="term" value="C:cytoplasm"/>
    <property type="evidence" value="ECO:0007669"/>
    <property type="project" value="TreeGrafter"/>
</dbReference>
<evidence type="ECO:0000256" key="3">
    <source>
        <dbReference type="ARBA" id="ARBA00012733"/>
    </source>
</evidence>
<dbReference type="GO" id="GO:0009313">
    <property type="term" value="P:oligosaccharide catabolic process"/>
    <property type="evidence" value="ECO:0007669"/>
    <property type="project" value="TreeGrafter"/>
</dbReference>
<dbReference type="AlphaFoldDB" id="A0AA96RCM6"/>
<organism evidence="4 5">
    <name type="scientific">Paenibacillus aurantius</name>
    <dbReference type="NCBI Taxonomy" id="2918900"/>
    <lineage>
        <taxon>Bacteria</taxon>
        <taxon>Bacillati</taxon>
        <taxon>Bacillota</taxon>
        <taxon>Bacilli</taxon>
        <taxon>Bacillales</taxon>
        <taxon>Paenibacillaceae</taxon>
        <taxon>Paenibacillus</taxon>
    </lineage>
</organism>
<dbReference type="Proteomes" id="UP001305702">
    <property type="component" value="Chromosome"/>
</dbReference>
<proteinExistence type="inferred from homology"/>
<dbReference type="PANTHER" id="PTHR10628:SF30">
    <property type="entry name" value="EXO-ALPHA-SIALIDASE"/>
    <property type="match status" value="1"/>
</dbReference>
<dbReference type="GO" id="GO:0004308">
    <property type="term" value="F:exo-alpha-sialidase activity"/>
    <property type="evidence" value="ECO:0007669"/>
    <property type="project" value="UniProtKB-EC"/>
</dbReference>
<dbReference type="EMBL" id="CP130318">
    <property type="protein sequence ID" value="WNQ08862.1"/>
    <property type="molecule type" value="Genomic_DNA"/>
</dbReference>
<comment type="similarity">
    <text evidence="2">Belongs to the glycosyl hydrolase 33 family.</text>
</comment>
<dbReference type="KEGG" id="paun:MJA45_14500"/>
<keyword evidence="4" id="KW-0326">Glycosidase</keyword>
<evidence type="ECO:0000256" key="2">
    <source>
        <dbReference type="ARBA" id="ARBA00009348"/>
    </source>
</evidence>
<name>A0AA96RCM6_9BACL</name>
<protein>
    <recommendedName>
        <fullName evidence="3">exo-alpha-sialidase</fullName>
        <ecNumber evidence="3">3.2.1.18</ecNumber>
    </recommendedName>
</protein>
<keyword evidence="4" id="KW-0378">Hydrolase</keyword>
<dbReference type="GO" id="GO:0016020">
    <property type="term" value="C:membrane"/>
    <property type="evidence" value="ECO:0007669"/>
    <property type="project" value="TreeGrafter"/>
</dbReference>